<dbReference type="InterPro" id="IPR043168">
    <property type="entry name" value="DegV_C"/>
</dbReference>
<dbReference type="EMBL" id="BJUX01000002">
    <property type="protein sequence ID" value="GEK88279.1"/>
    <property type="molecule type" value="Genomic_DNA"/>
</dbReference>
<evidence type="ECO:0008006" key="3">
    <source>
        <dbReference type="Google" id="ProtNLM"/>
    </source>
</evidence>
<dbReference type="InterPro" id="IPR003797">
    <property type="entry name" value="DegV"/>
</dbReference>
<evidence type="ECO:0000313" key="1">
    <source>
        <dbReference type="EMBL" id="GEK88279.1"/>
    </source>
</evidence>
<evidence type="ECO:0000313" key="2">
    <source>
        <dbReference type="Proteomes" id="UP000321425"/>
    </source>
</evidence>
<proteinExistence type="predicted"/>
<comment type="caution">
    <text evidence="1">The sequence shown here is derived from an EMBL/GenBank/DDBJ whole genome shotgun (WGS) entry which is preliminary data.</text>
</comment>
<organism evidence="1 2">
    <name type="scientific">Alkalibacterium putridalgicola</name>
    <dbReference type="NCBI Taxonomy" id="426703"/>
    <lineage>
        <taxon>Bacteria</taxon>
        <taxon>Bacillati</taxon>
        <taxon>Bacillota</taxon>
        <taxon>Bacilli</taxon>
        <taxon>Lactobacillales</taxon>
        <taxon>Carnobacteriaceae</taxon>
        <taxon>Alkalibacterium</taxon>
    </lineage>
</organism>
<dbReference type="Pfam" id="PF02645">
    <property type="entry name" value="DegV"/>
    <property type="match status" value="1"/>
</dbReference>
<protein>
    <recommendedName>
        <fullName evidence="3">EDD domain protein, DegV family</fullName>
    </recommendedName>
</protein>
<dbReference type="PROSITE" id="PS51482">
    <property type="entry name" value="DEGV"/>
    <property type="match status" value="1"/>
</dbReference>
<dbReference type="SUPFAM" id="SSF82549">
    <property type="entry name" value="DAK1/DegV-like"/>
    <property type="match status" value="1"/>
</dbReference>
<keyword evidence="2" id="KW-1185">Reference proteome</keyword>
<dbReference type="RefSeq" id="WP_091488431.1">
    <property type="nucleotide sequence ID" value="NZ_BJUX01000002.1"/>
</dbReference>
<dbReference type="Proteomes" id="UP000321425">
    <property type="component" value="Unassembled WGS sequence"/>
</dbReference>
<sequence length="103" mass="11203">MLKIQPSIKLENGYLVPGAKYRGSFDNCLKKMVTNFFKNYNIDPDTVLIVGAPGVEDSQKEMVFVLLRENGIQHARWVEAGAVISSHGGPGAIGITGIEKTPD</sequence>
<accession>A0ABQ0UUT2</accession>
<dbReference type="Gene3D" id="3.30.1180.10">
    <property type="match status" value="1"/>
</dbReference>
<reference evidence="1 2" key="1">
    <citation type="submission" date="2019-07" db="EMBL/GenBank/DDBJ databases">
        <title>Whole genome shotgun sequence of Alkalibacterium putridalgicola NBRC 103243.</title>
        <authorList>
            <person name="Hosoyama A."/>
            <person name="Uohara A."/>
            <person name="Ohji S."/>
            <person name="Ichikawa N."/>
        </authorList>
    </citation>
    <scope>NUCLEOTIDE SEQUENCE [LARGE SCALE GENOMIC DNA]</scope>
    <source>
        <strain evidence="1 2">NBRC 103243</strain>
    </source>
</reference>
<name>A0ABQ0UUT2_9LACT</name>
<gene>
    <name evidence="1" type="ORF">APU01nite_03180</name>
</gene>